<dbReference type="GO" id="GO:0005886">
    <property type="term" value="C:plasma membrane"/>
    <property type="evidence" value="ECO:0007669"/>
    <property type="project" value="UniProtKB-SubCell"/>
</dbReference>
<keyword evidence="14" id="KW-0961">Cell wall biogenesis/degradation</keyword>
<evidence type="ECO:0000256" key="1">
    <source>
        <dbReference type="ARBA" id="ARBA00004651"/>
    </source>
</evidence>
<feature type="transmembrane region" description="Helical" evidence="14">
    <location>
        <begin position="66"/>
        <end position="84"/>
    </location>
</feature>
<gene>
    <name evidence="14" type="primary">uppP</name>
    <name evidence="15" type="ORF">SAMN04488071_0372</name>
</gene>
<comment type="catalytic activity">
    <reaction evidence="13 14">
        <text>di-trans,octa-cis-undecaprenyl diphosphate + H2O = di-trans,octa-cis-undecaprenyl phosphate + phosphate + H(+)</text>
        <dbReference type="Rhea" id="RHEA:28094"/>
        <dbReference type="ChEBI" id="CHEBI:15377"/>
        <dbReference type="ChEBI" id="CHEBI:15378"/>
        <dbReference type="ChEBI" id="CHEBI:43474"/>
        <dbReference type="ChEBI" id="CHEBI:58405"/>
        <dbReference type="ChEBI" id="CHEBI:60392"/>
        <dbReference type="EC" id="3.6.1.27"/>
    </reaction>
</comment>
<evidence type="ECO:0000256" key="12">
    <source>
        <dbReference type="ARBA" id="ARBA00032932"/>
    </source>
</evidence>
<dbReference type="OrthoDB" id="9808289at2"/>
<keyword evidence="6 14" id="KW-0812">Transmembrane</keyword>
<dbReference type="GO" id="GO:0009252">
    <property type="term" value="P:peptidoglycan biosynthetic process"/>
    <property type="evidence" value="ECO:0007669"/>
    <property type="project" value="UniProtKB-KW"/>
</dbReference>
<protein>
    <recommendedName>
        <fullName evidence="4 14">Undecaprenyl-diphosphatase</fullName>
        <ecNumber evidence="3 14">3.6.1.27</ecNumber>
    </recommendedName>
    <alternativeName>
        <fullName evidence="12 14">Bacitracin resistance protein</fullName>
    </alternativeName>
    <alternativeName>
        <fullName evidence="11 14">Undecaprenyl pyrophosphate phosphatase</fullName>
    </alternativeName>
</protein>
<feature type="transmembrane region" description="Helical" evidence="14">
    <location>
        <begin position="257"/>
        <end position="275"/>
    </location>
</feature>
<feature type="transmembrane region" description="Helical" evidence="14">
    <location>
        <begin position="222"/>
        <end position="245"/>
    </location>
</feature>
<keyword evidence="14" id="KW-0133">Cell shape</keyword>
<evidence type="ECO:0000256" key="7">
    <source>
        <dbReference type="ARBA" id="ARBA00022801"/>
    </source>
</evidence>
<accession>A0A1G6TVB4</accession>
<dbReference type="Pfam" id="PF02673">
    <property type="entry name" value="BacA"/>
    <property type="match status" value="1"/>
</dbReference>
<dbReference type="HAMAP" id="MF_01006">
    <property type="entry name" value="Undec_diphosphatase"/>
    <property type="match status" value="1"/>
</dbReference>
<comment type="function">
    <text evidence="14">Catalyzes the dephosphorylation of undecaprenyl diphosphate (UPP). Confers resistance to bacitracin.</text>
</comment>
<keyword evidence="14" id="KW-0573">Peptidoglycan synthesis</keyword>
<dbReference type="GO" id="GO:0046677">
    <property type="term" value="P:response to antibiotic"/>
    <property type="evidence" value="ECO:0007669"/>
    <property type="project" value="UniProtKB-UniRule"/>
</dbReference>
<evidence type="ECO:0000313" key="16">
    <source>
        <dbReference type="Proteomes" id="UP000183685"/>
    </source>
</evidence>
<dbReference type="PANTHER" id="PTHR30622">
    <property type="entry name" value="UNDECAPRENYL-DIPHOSPHATASE"/>
    <property type="match status" value="1"/>
</dbReference>
<feature type="transmembrane region" description="Helical" evidence="14">
    <location>
        <begin position="90"/>
        <end position="109"/>
    </location>
</feature>
<evidence type="ECO:0000256" key="4">
    <source>
        <dbReference type="ARBA" id="ARBA00021581"/>
    </source>
</evidence>
<proteinExistence type="inferred from homology"/>
<dbReference type="EMBL" id="FNAK01000001">
    <property type="protein sequence ID" value="SDD32989.1"/>
    <property type="molecule type" value="Genomic_DNA"/>
</dbReference>
<comment type="miscellaneous">
    <text evidence="14">Bacitracin is thought to be involved in the inhibition of peptidoglycan synthesis by sequestering undecaprenyl diphosphate, thereby reducing the pool of lipid carrier available.</text>
</comment>
<dbReference type="GO" id="GO:0071555">
    <property type="term" value="P:cell wall organization"/>
    <property type="evidence" value="ECO:0007669"/>
    <property type="project" value="UniProtKB-KW"/>
</dbReference>
<keyword evidence="9 14" id="KW-0472">Membrane</keyword>
<feature type="transmembrane region" description="Helical" evidence="14">
    <location>
        <begin position="40"/>
        <end position="59"/>
    </location>
</feature>
<evidence type="ECO:0000256" key="5">
    <source>
        <dbReference type="ARBA" id="ARBA00022475"/>
    </source>
</evidence>
<dbReference type="EC" id="3.6.1.27" evidence="3 14"/>
<comment type="similarity">
    <text evidence="2 14">Belongs to the UppP family.</text>
</comment>
<evidence type="ECO:0000256" key="11">
    <source>
        <dbReference type="ARBA" id="ARBA00032707"/>
    </source>
</evidence>
<organism evidence="15 16">
    <name type="scientific">Kordiimonas lacus</name>
    <dbReference type="NCBI Taxonomy" id="637679"/>
    <lineage>
        <taxon>Bacteria</taxon>
        <taxon>Pseudomonadati</taxon>
        <taxon>Pseudomonadota</taxon>
        <taxon>Alphaproteobacteria</taxon>
        <taxon>Kordiimonadales</taxon>
        <taxon>Kordiimonadaceae</taxon>
        <taxon>Kordiimonas</taxon>
    </lineage>
</organism>
<reference evidence="15 16" key="1">
    <citation type="submission" date="2016-10" db="EMBL/GenBank/DDBJ databases">
        <authorList>
            <person name="de Groot N.N."/>
        </authorList>
    </citation>
    <scope>NUCLEOTIDE SEQUENCE [LARGE SCALE GENOMIC DNA]</scope>
    <source>
        <strain evidence="15 16">CGMCC 1.9109</strain>
    </source>
</reference>
<comment type="subcellular location">
    <subcellularLocation>
        <location evidence="1 14">Cell membrane</location>
        <topology evidence="1 14">Multi-pass membrane protein</topology>
    </subcellularLocation>
</comment>
<dbReference type="InterPro" id="IPR003824">
    <property type="entry name" value="UppP"/>
</dbReference>
<dbReference type="GO" id="GO:0050380">
    <property type="term" value="F:undecaprenyl-diphosphatase activity"/>
    <property type="evidence" value="ECO:0007669"/>
    <property type="project" value="UniProtKB-UniRule"/>
</dbReference>
<sequence length="276" mass="28855">MTALHLFVLAIVQGITEFLPISSSGHLILVPALTGWPDQGLAMDGAVHVGTLVAVLLYFREDTKGLFLAALGAVGIAPARRAVADTIYAKLFWALVIATIPAVIFGFTVKVSGLADLMRGAAVIATTSIVFGLLLWVADKKGATEKALDRMAVKPALIIGFAQVLSLIPGTSRAGITMTAARYLGFGRQEAARFSMLLSIPTIIGAGVLLGKDVAESGDPVIWIDAAIGAGLSCLAALAAIHFLMKWLERANMTIFVVYRVLLGIGLFALIGTGAI</sequence>
<keyword evidence="7 14" id="KW-0378">Hydrolase</keyword>
<keyword evidence="16" id="KW-1185">Reference proteome</keyword>
<name>A0A1G6TVB4_9PROT</name>
<keyword evidence="10 14" id="KW-0046">Antibiotic resistance</keyword>
<evidence type="ECO:0000256" key="9">
    <source>
        <dbReference type="ARBA" id="ARBA00023136"/>
    </source>
</evidence>
<dbReference type="PANTHER" id="PTHR30622:SF4">
    <property type="entry name" value="UNDECAPRENYL-DIPHOSPHATASE"/>
    <property type="match status" value="1"/>
</dbReference>
<dbReference type="AlphaFoldDB" id="A0A1G6TVB4"/>
<dbReference type="RefSeq" id="WP_068308568.1">
    <property type="nucleotide sequence ID" value="NZ_FNAK01000001.1"/>
</dbReference>
<dbReference type="GO" id="GO:0008360">
    <property type="term" value="P:regulation of cell shape"/>
    <property type="evidence" value="ECO:0007669"/>
    <property type="project" value="UniProtKB-KW"/>
</dbReference>
<evidence type="ECO:0000256" key="2">
    <source>
        <dbReference type="ARBA" id="ARBA00010621"/>
    </source>
</evidence>
<feature type="transmembrane region" description="Helical" evidence="14">
    <location>
        <begin position="121"/>
        <end position="139"/>
    </location>
</feature>
<evidence type="ECO:0000256" key="13">
    <source>
        <dbReference type="ARBA" id="ARBA00047594"/>
    </source>
</evidence>
<evidence type="ECO:0000256" key="14">
    <source>
        <dbReference type="HAMAP-Rule" id="MF_01006"/>
    </source>
</evidence>
<evidence type="ECO:0000313" key="15">
    <source>
        <dbReference type="EMBL" id="SDD32989.1"/>
    </source>
</evidence>
<dbReference type="STRING" id="637679.GCA_001550055_00517"/>
<evidence type="ECO:0000256" key="6">
    <source>
        <dbReference type="ARBA" id="ARBA00022692"/>
    </source>
</evidence>
<dbReference type="NCBIfam" id="NF001393">
    <property type="entry name" value="PRK00281.2-4"/>
    <property type="match status" value="1"/>
</dbReference>
<keyword evidence="5 14" id="KW-1003">Cell membrane</keyword>
<keyword evidence="8 14" id="KW-1133">Transmembrane helix</keyword>
<evidence type="ECO:0000256" key="10">
    <source>
        <dbReference type="ARBA" id="ARBA00023251"/>
    </source>
</evidence>
<dbReference type="Proteomes" id="UP000183685">
    <property type="component" value="Unassembled WGS sequence"/>
</dbReference>
<evidence type="ECO:0000256" key="8">
    <source>
        <dbReference type="ARBA" id="ARBA00022989"/>
    </source>
</evidence>
<feature type="transmembrane region" description="Helical" evidence="14">
    <location>
        <begin position="191"/>
        <end position="210"/>
    </location>
</feature>
<evidence type="ECO:0000256" key="3">
    <source>
        <dbReference type="ARBA" id="ARBA00012374"/>
    </source>
</evidence>
<feature type="transmembrane region" description="Helical" evidence="14">
    <location>
        <begin position="151"/>
        <end position="170"/>
    </location>
</feature>